<evidence type="ECO:0000313" key="9">
    <source>
        <dbReference type="Proteomes" id="UP000293036"/>
    </source>
</evidence>
<keyword evidence="4 5" id="KW-0456">Lyase</keyword>
<comment type="similarity">
    <text evidence="1 5 6">Belongs to the IspF family.</text>
</comment>
<dbReference type="InterPro" id="IPR003526">
    <property type="entry name" value="MECDP_synthase"/>
</dbReference>
<reference evidence="8 9" key="1">
    <citation type="submission" date="2019-02" db="EMBL/GenBank/DDBJ databases">
        <title>Arcanobacterium bovis sp. nov., isolated from the milk of a cow with mastitis.</title>
        <authorList>
            <person name="Sammra O."/>
            <person name="Foster G."/>
            <person name="Hassan A."/>
            <person name="Alssahen M."/>
            <person name="Laemmler C."/>
            <person name="Borowiak M."/>
            <person name="Malorny B."/>
            <person name="Abdulmawjood A."/>
        </authorList>
    </citation>
    <scope>NUCLEOTIDE SEQUENCE [LARGE SCALE GENOMIC DNA]</scope>
    <source>
        <strain evidence="8 9">C605018/01/1</strain>
    </source>
</reference>
<dbReference type="CDD" id="cd00554">
    <property type="entry name" value="MECDP_synthase"/>
    <property type="match status" value="1"/>
</dbReference>
<dbReference type="FunFam" id="3.30.1330.50:FF:000003">
    <property type="entry name" value="2-C-methyl-D-erythritol 2,4-cyclodiphosphate synthase"/>
    <property type="match status" value="1"/>
</dbReference>
<dbReference type="GO" id="GO:0008685">
    <property type="term" value="F:2-C-methyl-D-erythritol 2,4-cyclodiphosphate synthase activity"/>
    <property type="evidence" value="ECO:0007669"/>
    <property type="project" value="UniProtKB-UniRule"/>
</dbReference>
<feature type="site" description="Transition state stabilizer" evidence="5">
    <location>
        <position position="36"/>
    </location>
</feature>
<feature type="site" description="Transition state stabilizer" evidence="5">
    <location>
        <position position="132"/>
    </location>
</feature>
<feature type="binding site" evidence="5">
    <location>
        <position position="8"/>
    </location>
    <ligand>
        <name>a divalent metal cation</name>
        <dbReference type="ChEBI" id="CHEBI:60240"/>
    </ligand>
</feature>
<feature type="binding site" evidence="5">
    <location>
        <begin position="36"/>
        <end position="37"/>
    </location>
    <ligand>
        <name>4-CDP-2-C-methyl-D-erythritol 2-phosphate</name>
        <dbReference type="ChEBI" id="CHEBI:57919"/>
    </ligand>
</feature>
<evidence type="ECO:0000256" key="3">
    <source>
        <dbReference type="ARBA" id="ARBA00023229"/>
    </source>
</evidence>
<dbReference type="PANTHER" id="PTHR43181:SF1">
    <property type="entry name" value="2-C-METHYL-D-ERYTHRITOL 2,4-CYCLODIPHOSPHATE SYNTHASE, CHLOROPLASTIC"/>
    <property type="match status" value="1"/>
</dbReference>
<comment type="caution">
    <text evidence="5">Lacks conserved residue(s) required for the propagation of feature annotation.</text>
</comment>
<feature type="domain" description="2-C-methyl-D-erythritol 2,4-cyclodiphosphate synthase" evidence="7">
    <location>
        <begin position="1"/>
        <end position="153"/>
    </location>
</feature>
<comment type="subunit">
    <text evidence="5">Homotrimer.</text>
</comment>
<accession>A0A4Q9V2N1</accession>
<keyword evidence="9" id="KW-1185">Reference proteome</keyword>
<dbReference type="GO" id="GO:0016114">
    <property type="term" value="P:terpenoid biosynthetic process"/>
    <property type="evidence" value="ECO:0007669"/>
    <property type="project" value="InterPro"/>
</dbReference>
<evidence type="ECO:0000313" key="8">
    <source>
        <dbReference type="EMBL" id="TBW23925.1"/>
    </source>
</evidence>
<evidence type="ECO:0000259" key="7">
    <source>
        <dbReference type="Pfam" id="PF02542"/>
    </source>
</evidence>
<comment type="pathway">
    <text evidence="5">Isoprenoid biosynthesis; isopentenyl diphosphate biosynthesis via DXP pathway; isopentenyl diphosphate from 1-deoxy-D-xylulose 5-phosphate: step 4/6.</text>
</comment>
<comment type="function">
    <text evidence="5">Involved in the biosynthesis of isopentenyl diphosphate (IPP) and dimethylallyl diphosphate (DMAPP), two major building blocks of isoprenoid compounds. Catalyzes the conversion of 4-diphosphocytidyl-2-C-methyl-D-erythritol 2-phosphate (CDP-ME2P) to 2-C-methyl-D-erythritol 2,4-cyclodiphosphate (ME-CPP) with a corresponding release of cytidine 5-monophosphate (CMP).</text>
</comment>
<dbReference type="Gene3D" id="3.30.1330.50">
    <property type="entry name" value="2-C-methyl-D-erythritol 2,4-cyclodiphosphate synthase"/>
    <property type="match status" value="1"/>
</dbReference>
<dbReference type="Pfam" id="PF02542">
    <property type="entry name" value="YgbB"/>
    <property type="match status" value="1"/>
</dbReference>
<organism evidence="8 9">
    <name type="scientific">Arcanobacterium bovis</name>
    <dbReference type="NCBI Taxonomy" id="2529275"/>
    <lineage>
        <taxon>Bacteria</taxon>
        <taxon>Bacillati</taxon>
        <taxon>Actinomycetota</taxon>
        <taxon>Actinomycetes</taxon>
        <taxon>Actinomycetales</taxon>
        <taxon>Actinomycetaceae</taxon>
        <taxon>Arcanobacterium</taxon>
    </lineage>
</organism>
<feature type="binding site" evidence="5">
    <location>
        <begin position="131"/>
        <end position="134"/>
    </location>
    <ligand>
        <name>4-CDP-2-C-methyl-D-erythritol 2-phosphate</name>
        <dbReference type="ChEBI" id="CHEBI:57919"/>
    </ligand>
</feature>
<dbReference type="HAMAP" id="MF_00107">
    <property type="entry name" value="IspF"/>
    <property type="match status" value="1"/>
</dbReference>
<evidence type="ECO:0000256" key="6">
    <source>
        <dbReference type="RuleBase" id="RU004395"/>
    </source>
</evidence>
<evidence type="ECO:0000256" key="2">
    <source>
        <dbReference type="ARBA" id="ARBA00022723"/>
    </source>
</evidence>
<feature type="binding site" evidence="5">
    <location>
        <position position="44"/>
    </location>
    <ligand>
        <name>a divalent metal cation</name>
        <dbReference type="ChEBI" id="CHEBI:60240"/>
    </ligand>
</feature>
<dbReference type="EC" id="4.6.1.12" evidence="5 6"/>
<feature type="binding site" evidence="5">
    <location>
        <position position="10"/>
    </location>
    <ligand>
        <name>a divalent metal cation</name>
        <dbReference type="ChEBI" id="CHEBI:60240"/>
    </ligand>
</feature>
<dbReference type="NCBIfam" id="TIGR00151">
    <property type="entry name" value="ispF"/>
    <property type="match status" value="1"/>
</dbReference>
<feature type="binding site" evidence="5">
    <location>
        <begin position="8"/>
        <end position="10"/>
    </location>
    <ligand>
        <name>4-CDP-2-C-methyl-D-erythritol 2-phosphate</name>
        <dbReference type="ChEBI" id="CHEBI:57919"/>
    </ligand>
</feature>
<dbReference type="RefSeq" id="WP_131279591.1">
    <property type="nucleotide sequence ID" value="NZ_JBHSLR010000009.1"/>
</dbReference>
<protein>
    <recommendedName>
        <fullName evidence="5 6">2-C-methyl-D-erythritol 2,4-cyclodiphosphate synthase</fullName>
        <shortName evidence="5">MECDP-synthase</shortName>
        <shortName evidence="5">MECPP-synthase</shortName>
        <shortName evidence="5">MECPS</shortName>
        <ecNumber evidence="5 6">4.6.1.12</ecNumber>
    </recommendedName>
</protein>
<keyword evidence="3 5" id="KW-0414">Isoprene biosynthesis</keyword>
<comment type="catalytic activity">
    <reaction evidence="5 6">
        <text>4-CDP-2-C-methyl-D-erythritol 2-phosphate = 2-C-methyl-D-erythritol 2,4-cyclic diphosphate + CMP</text>
        <dbReference type="Rhea" id="RHEA:23864"/>
        <dbReference type="ChEBI" id="CHEBI:57919"/>
        <dbReference type="ChEBI" id="CHEBI:58483"/>
        <dbReference type="ChEBI" id="CHEBI:60377"/>
        <dbReference type="EC" id="4.6.1.12"/>
    </reaction>
</comment>
<dbReference type="GO" id="GO:0046872">
    <property type="term" value="F:metal ion binding"/>
    <property type="evidence" value="ECO:0007669"/>
    <property type="project" value="UniProtKB-KW"/>
</dbReference>
<gene>
    <name evidence="5" type="primary">ispF</name>
    <name evidence="8" type="ORF">EZJ44_01590</name>
</gene>
<name>A0A4Q9V2N1_9ACTO</name>
<evidence type="ECO:0000256" key="1">
    <source>
        <dbReference type="ARBA" id="ARBA00008480"/>
    </source>
</evidence>
<dbReference type="InterPro" id="IPR036571">
    <property type="entry name" value="MECDP_synthase_sf"/>
</dbReference>
<dbReference type="AlphaFoldDB" id="A0A4Q9V2N1"/>
<evidence type="ECO:0000256" key="5">
    <source>
        <dbReference type="HAMAP-Rule" id="MF_00107"/>
    </source>
</evidence>
<feature type="binding site" evidence="5">
    <location>
        <begin position="58"/>
        <end position="60"/>
    </location>
    <ligand>
        <name>4-CDP-2-C-methyl-D-erythritol 2-phosphate</name>
        <dbReference type="ChEBI" id="CHEBI:57919"/>
    </ligand>
</feature>
<proteinExistence type="inferred from homology"/>
<sequence>MRVGTGMDVHAFSKQPGRPMMLACLEWPGVRGLEGHSDADVAAHAACDAILIASGVGDLGTVFGTDQPQWAGATGAQLLAESARQVRGEGWEIANVSVQIIGQRPRFLPRKVEAEETMSMILGAPVAISATTTDHLGFTGRNEGLAAIATALVYRA</sequence>
<comment type="cofactor">
    <cofactor evidence="5">
        <name>a divalent metal cation</name>
        <dbReference type="ChEBI" id="CHEBI:60240"/>
    </cofactor>
    <text evidence="5">Binds 1 divalent metal cation per subunit.</text>
</comment>
<dbReference type="SUPFAM" id="SSF69765">
    <property type="entry name" value="IpsF-like"/>
    <property type="match status" value="1"/>
</dbReference>
<dbReference type="EMBL" id="SJDT01000001">
    <property type="protein sequence ID" value="TBW23925.1"/>
    <property type="molecule type" value="Genomic_DNA"/>
</dbReference>
<comment type="caution">
    <text evidence="8">The sequence shown here is derived from an EMBL/GenBank/DDBJ whole genome shotgun (WGS) entry which is preliminary data.</text>
</comment>
<dbReference type="PANTHER" id="PTHR43181">
    <property type="entry name" value="2-C-METHYL-D-ERYTHRITOL 2,4-CYCLODIPHOSPHATE SYNTHASE, CHLOROPLASTIC"/>
    <property type="match status" value="1"/>
</dbReference>
<dbReference type="OrthoDB" id="9804336at2"/>
<feature type="binding site" evidence="5">
    <location>
        <position position="141"/>
    </location>
    <ligand>
        <name>4-CDP-2-C-methyl-D-erythritol 2-phosphate</name>
        <dbReference type="ChEBI" id="CHEBI:57919"/>
    </ligand>
</feature>
<dbReference type="GO" id="GO:0019288">
    <property type="term" value="P:isopentenyl diphosphate biosynthetic process, methylerythritol 4-phosphate pathway"/>
    <property type="evidence" value="ECO:0007669"/>
    <property type="project" value="UniProtKB-UniRule"/>
</dbReference>
<dbReference type="UniPathway" id="UPA00056">
    <property type="reaction ID" value="UER00095"/>
</dbReference>
<feature type="binding site" evidence="5">
    <location>
        <position position="138"/>
    </location>
    <ligand>
        <name>4-CDP-2-C-methyl-D-erythritol 2-phosphate</name>
        <dbReference type="ChEBI" id="CHEBI:57919"/>
    </ligand>
</feature>
<dbReference type="Proteomes" id="UP000293036">
    <property type="component" value="Unassembled WGS sequence"/>
</dbReference>
<keyword evidence="2 5" id="KW-0479">Metal-binding</keyword>
<evidence type="ECO:0000256" key="4">
    <source>
        <dbReference type="ARBA" id="ARBA00023239"/>
    </source>
</evidence>